<dbReference type="Pfam" id="PF12922">
    <property type="entry name" value="Cnd1_N"/>
    <property type="match status" value="1"/>
</dbReference>
<evidence type="ECO:0000259" key="13">
    <source>
        <dbReference type="Pfam" id="PF12922"/>
    </source>
</evidence>
<dbReference type="STRING" id="215250.A0A316YQZ4"/>
<comment type="similarity">
    <text evidence="3 10">Belongs to the CND1 (condensin subunit 1) family.</text>
</comment>
<keyword evidence="6 10" id="KW-0498">Mitosis</keyword>
<dbReference type="PIRSF" id="PIRSF017127">
    <property type="entry name" value="Condensin_D2"/>
    <property type="match status" value="1"/>
</dbReference>
<evidence type="ECO:0000256" key="1">
    <source>
        <dbReference type="ARBA" id="ARBA00004123"/>
    </source>
</evidence>
<sequence length="1436" mass="157547">MASSSQPFSSEEAPATAGRFNLADELVACREESEYRIPNEVNISDLDSGFERTQLLDSLIDSLSLSPSSIDSDDTFDLARSLLKYFASLNGVHRSKLVDAFSSAYSIQLDAATRDLELDGIERYKEHAETLEKYAFLLQWLIHAAEKASNSREERAAAQANGTAGGSGAAKGRRKTTKKGAMPMLTTASPIEASKNLAGWDWQQSAPQILSLLLKSLRLSTSILFPLSASRDAFVSGCVLRPCLLLQENEAHLKVQSIKLGIFKVISSAVKNHGQAFAVQTSIMQALAYYEHLAEPMAELLTLLRIEFDYERLGDDVLREVAVREFGGLDTKSPRSFARFLVRMGELSPRSVLRTISLLLKHLDSESYPMRNAMLEILGILIRELTTTDDALPGAEAGSLDDDDGRHGPSAATAANGAGGNDGNADEQRGSTEARKRQVEQFWSLIMERFLDLNSYVRCKCISVCSKLCELPAKFPSQRNQLVELSIQALGDKSSSARKNAIALITKLILTHPFGLMHGGELDRDEWNKRLEAVDDELKVFDGLLDVPMEDEEAQTEDEDNDGEDEGEDADKTPRKNKPRRSVDLQALAAQQSKLSPVEAEKLVRLRLTRRYYVDALTFIEQLAAAIPILSLLLVSTNKAEALESMECFRVAHEYKVPGSAAGIKKMVHLIWTKDNTLVMEDGQQLKGIRSRLIEVYRSLYFEPVADLSPRDNVTRIARNMIERTFGATLAELTSLEELFSTMCTEGFIHDDIVTKLWSVYTAKQPIPASQRQGAIIVLSMLAVAKREIAAENIDDLLQIGLGRLGAKDIVLAKYTCIALGRVGGSVKKVKGALSDEQLRFPMNHRMFSRLCGAIQWPSMSGEWFSLAENAIQTIYLLGEQPDALCADLIKTMAAKLFGPSGPMIKAGGEAVSVPPTPAPVATPATPGSMDRQALAFSMAQLVFVVGHIALKESVYLELVEREYKRRKAVADEEKRLRKKDTNRNVADNADGAEATSKGSKETTAAAASRKASASRKAKGSKDSDNSGVGADELDQVAGNAEDEIGEVVAEVREKELLFGERSLLAVFGPMISHICSNPKSYPNEFLRRASVLSLCKLMCVSSSFCESNLPLVFSILSTSEDPVVRSNIVIGLGDMAISFGNLIDENSEKLYAGLTDKDLGVKKHTLMVLTHLILNGMIKVKGQLGEMAKCLEDDDERVSDLAKLFFTELATKENAVYNNLPDIISHLSIGKHAVDEATFEKIMRFVFTFIDKEKQAENVVEKLCQRFRLTSEERQWRDIAYCLSLLPYKSDRSVKRLIENLAFYQDKLHDATVFKRFSEILAKARGNRAAGGASAAAAAAAAAVGGGSSNENELQEFEQILEQARAHGVNDVELESAAKAKLEKARQQRRRKASSQAGYRSTSGSSTASTASLSATTRSTRKNGRRGASIAPIEE</sequence>
<evidence type="ECO:0000256" key="9">
    <source>
        <dbReference type="ARBA" id="ARBA00023306"/>
    </source>
</evidence>
<keyword evidence="15" id="KW-1185">Reference proteome</keyword>
<keyword evidence="5 10" id="KW-0132">Cell division</keyword>
<protein>
    <recommendedName>
        <fullName evidence="10">Condensin complex subunit 1</fullName>
    </recommendedName>
</protein>
<name>A0A316YQZ4_9BASI</name>
<dbReference type="SUPFAM" id="SSF48371">
    <property type="entry name" value="ARM repeat"/>
    <property type="match status" value="1"/>
</dbReference>
<dbReference type="FunCoup" id="A0A316YQZ4">
    <property type="interactions" value="256"/>
</dbReference>
<evidence type="ECO:0000256" key="8">
    <source>
        <dbReference type="ARBA" id="ARBA00023242"/>
    </source>
</evidence>
<dbReference type="Proteomes" id="UP000245768">
    <property type="component" value="Unassembled WGS sequence"/>
</dbReference>
<comment type="subcellular location">
    <subcellularLocation>
        <location evidence="2">Chromosome</location>
    </subcellularLocation>
    <subcellularLocation>
        <location evidence="1">Nucleus</location>
    </subcellularLocation>
</comment>
<evidence type="ECO:0000256" key="5">
    <source>
        <dbReference type="ARBA" id="ARBA00022618"/>
    </source>
</evidence>
<dbReference type="GO" id="GO:0051301">
    <property type="term" value="P:cell division"/>
    <property type="evidence" value="ECO:0007669"/>
    <property type="project" value="UniProtKB-KW"/>
</dbReference>
<evidence type="ECO:0000256" key="3">
    <source>
        <dbReference type="ARBA" id="ARBA00009606"/>
    </source>
</evidence>
<evidence type="ECO:0000256" key="2">
    <source>
        <dbReference type="ARBA" id="ARBA00004286"/>
    </source>
</evidence>
<dbReference type="EMBL" id="KZ819635">
    <property type="protein sequence ID" value="PWN91709.1"/>
    <property type="molecule type" value="Genomic_DNA"/>
</dbReference>
<feature type="region of interest" description="Disordered" evidence="11">
    <location>
        <begin position="393"/>
        <end position="433"/>
    </location>
</feature>
<dbReference type="RefSeq" id="XP_025378907.1">
    <property type="nucleotide sequence ID" value="XM_025524822.1"/>
</dbReference>
<gene>
    <name evidence="14" type="ORF">FA10DRAFT_300298</name>
</gene>
<evidence type="ECO:0000256" key="4">
    <source>
        <dbReference type="ARBA" id="ARBA00022454"/>
    </source>
</evidence>
<dbReference type="InterPro" id="IPR024324">
    <property type="entry name" value="Condensin_cplx_su1_N"/>
</dbReference>
<dbReference type="PANTHER" id="PTHR14222">
    <property type="entry name" value="CONDENSIN"/>
    <property type="match status" value="1"/>
</dbReference>
<dbReference type="Pfam" id="PF12717">
    <property type="entry name" value="Cnd1"/>
    <property type="match status" value="1"/>
</dbReference>
<evidence type="ECO:0000256" key="11">
    <source>
        <dbReference type="SAM" id="MobiDB-lite"/>
    </source>
</evidence>
<feature type="compositionally biased region" description="Acidic residues" evidence="11">
    <location>
        <begin position="549"/>
        <end position="569"/>
    </location>
</feature>
<keyword evidence="8" id="KW-0539">Nucleus</keyword>
<dbReference type="InterPro" id="IPR032682">
    <property type="entry name" value="Cnd1_C"/>
</dbReference>
<dbReference type="GO" id="GO:0005634">
    <property type="term" value="C:nucleus"/>
    <property type="evidence" value="ECO:0007669"/>
    <property type="project" value="UniProtKB-SubCell"/>
</dbReference>
<evidence type="ECO:0000256" key="10">
    <source>
        <dbReference type="PIRNR" id="PIRNR017127"/>
    </source>
</evidence>
<dbReference type="GO" id="GO:0007076">
    <property type="term" value="P:mitotic chromosome condensation"/>
    <property type="evidence" value="ECO:0007669"/>
    <property type="project" value="InterPro"/>
</dbReference>
<evidence type="ECO:0000313" key="14">
    <source>
        <dbReference type="EMBL" id="PWN91709.1"/>
    </source>
</evidence>
<dbReference type="Gene3D" id="1.25.10.10">
    <property type="entry name" value="Leucine-rich Repeat Variant"/>
    <property type="match status" value="2"/>
</dbReference>
<feature type="domain" description="Condensin complex subunit 1 C-terminal" evidence="12">
    <location>
        <begin position="1124"/>
        <end position="1285"/>
    </location>
</feature>
<feature type="region of interest" description="Disordered" evidence="11">
    <location>
        <begin position="549"/>
        <end position="582"/>
    </location>
</feature>
<reference evidence="14 15" key="1">
    <citation type="journal article" date="2018" name="Mol. Biol. Evol.">
        <title>Broad Genomic Sampling Reveals a Smut Pathogenic Ancestry of the Fungal Clade Ustilaginomycotina.</title>
        <authorList>
            <person name="Kijpornyongpan T."/>
            <person name="Mondo S.J."/>
            <person name="Barry K."/>
            <person name="Sandor L."/>
            <person name="Lee J."/>
            <person name="Lipzen A."/>
            <person name="Pangilinan J."/>
            <person name="LaButti K."/>
            <person name="Hainaut M."/>
            <person name="Henrissat B."/>
            <person name="Grigoriev I.V."/>
            <person name="Spatafora J.W."/>
            <person name="Aime M.C."/>
        </authorList>
    </citation>
    <scope>NUCLEOTIDE SEQUENCE [LARGE SCALE GENOMIC DNA]</scope>
    <source>
        <strain evidence="14 15">MCA 4198</strain>
    </source>
</reference>
<proteinExistence type="inferred from homology"/>
<dbReference type="InParanoid" id="A0A316YQZ4"/>
<evidence type="ECO:0000256" key="6">
    <source>
        <dbReference type="ARBA" id="ARBA00022776"/>
    </source>
</evidence>
<feature type="compositionally biased region" description="Low complexity" evidence="11">
    <location>
        <begin position="1395"/>
        <end position="1419"/>
    </location>
</feature>
<feature type="region of interest" description="Disordered" evidence="11">
    <location>
        <begin position="1381"/>
        <end position="1436"/>
    </location>
</feature>
<dbReference type="GeneID" id="37046738"/>
<keyword evidence="9 10" id="KW-0131">Cell cycle</keyword>
<feature type="compositionally biased region" description="Basic and acidic residues" evidence="11">
    <location>
        <begin position="970"/>
        <end position="983"/>
    </location>
</feature>
<dbReference type="OrthoDB" id="436262at2759"/>
<evidence type="ECO:0000256" key="7">
    <source>
        <dbReference type="ARBA" id="ARBA00023067"/>
    </source>
</evidence>
<dbReference type="InterPro" id="IPR007673">
    <property type="entry name" value="Condensin_cplx_su1"/>
</dbReference>
<organism evidence="14 15">
    <name type="scientific">Acaromyces ingoldii</name>
    <dbReference type="NCBI Taxonomy" id="215250"/>
    <lineage>
        <taxon>Eukaryota</taxon>
        <taxon>Fungi</taxon>
        <taxon>Dikarya</taxon>
        <taxon>Basidiomycota</taxon>
        <taxon>Ustilaginomycotina</taxon>
        <taxon>Exobasidiomycetes</taxon>
        <taxon>Exobasidiales</taxon>
        <taxon>Cryptobasidiaceae</taxon>
        <taxon>Acaromyces</taxon>
    </lineage>
</organism>
<feature type="domain" description="Condensin complex subunit 1 N-terminal" evidence="13">
    <location>
        <begin position="93"/>
        <end position="279"/>
    </location>
</feature>
<keyword evidence="4" id="KW-0158">Chromosome</keyword>
<accession>A0A316YQZ4</accession>
<dbReference type="GO" id="GO:0000796">
    <property type="term" value="C:condensin complex"/>
    <property type="evidence" value="ECO:0007669"/>
    <property type="project" value="TreeGrafter"/>
</dbReference>
<keyword evidence="7 10" id="KW-0226">DNA condensation</keyword>
<evidence type="ECO:0000313" key="15">
    <source>
        <dbReference type="Proteomes" id="UP000245768"/>
    </source>
</evidence>
<dbReference type="GO" id="GO:0010032">
    <property type="term" value="P:meiotic chromosome condensation"/>
    <property type="evidence" value="ECO:0007669"/>
    <property type="project" value="TreeGrafter"/>
</dbReference>
<comment type="function">
    <text evidence="10">Regulatory subunit of the condensin complex, a complex required for conversion of interphase chromatin into mitotic-like condense chromosomes. The condensin complex probably introduces positive supercoils into relaxed DNA in the presence of type I topoisomerases and converts nicked DNA into positive knotted forms in the presence of type II topoisomerases.</text>
</comment>
<dbReference type="PANTHER" id="PTHR14222:SF2">
    <property type="entry name" value="CONDENSIN COMPLEX SUBUNIT 1"/>
    <property type="match status" value="1"/>
</dbReference>
<dbReference type="GO" id="GO:0042393">
    <property type="term" value="F:histone binding"/>
    <property type="evidence" value="ECO:0007669"/>
    <property type="project" value="TreeGrafter"/>
</dbReference>
<dbReference type="InterPro" id="IPR016024">
    <property type="entry name" value="ARM-type_fold"/>
</dbReference>
<evidence type="ECO:0000259" key="12">
    <source>
        <dbReference type="Pfam" id="PF12717"/>
    </source>
</evidence>
<dbReference type="GO" id="GO:0000779">
    <property type="term" value="C:condensed chromosome, centromeric region"/>
    <property type="evidence" value="ECO:0007669"/>
    <property type="project" value="TreeGrafter"/>
</dbReference>
<dbReference type="InterPro" id="IPR011989">
    <property type="entry name" value="ARM-like"/>
</dbReference>
<feature type="region of interest" description="Disordered" evidence="11">
    <location>
        <begin position="152"/>
        <end position="179"/>
    </location>
</feature>
<feature type="region of interest" description="Disordered" evidence="11">
    <location>
        <begin position="970"/>
        <end position="1036"/>
    </location>
</feature>
<dbReference type="InterPro" id="IPR026971">
    <property type="entry name" value="CND1/NCAPD3"/>
</dbReference>